<evidence type="ECO:0000313" key="1">
    <source>
        <dbReference type="EMBL" id="TWB40642.1"/>
    </source>
</evidence>
<gene>
    <name evidence="1" type="ORF">FBZ90_109245</name>
</gene>
<proteinExistence type="predicted"/>
<reference evidence="1 2" key="1">
    <citation type="submission" date="2019-06" db="EMBL/GenBank/DDBJ databases">
        <title>Genomic Encyclopedia of Type Strains, Phase IV (KMG-V): Genome sequencing to study the core and pangenomes of soil and plant-associated prokaryotes.</title>
        <authorList>
            <person name="Whitman W."/>
        </authorList>
    </citation>
    <scope>NUCLEOTIDE SEQUENCE [LARGE SCALE GENOMIC DNA]</scope>
    <source>
        <strain evidence="1 2">BR 11622</strain>
    </source>
</reference>
<name>A0A560H2V6_9PROT</name>
<comment type="caution">
    <text evidence="1">The sequence shown here is derived from an EMBL/GenBank/DDBJ whole genome shotgun (WGS) entry which is preliminary data.</text>
</comment>
<organism evidence="1 2">
    <name type="scientific">Nitrospirillum amazonense</name>
    <dbReference type="NCBI Taxonomy" id="28077"/>
    <lineage>
        <taxon>Bacteria</taxon>
        <taxon>Pseudomonadati</taxon>
        <taxon>Pseudomonadota</taxon>
        <taxon>Alphaproteobacteria</taxon>
        <taxon>Rhodospirillales</taxon>
        <taxon>Azospirillaceae</taxon>
        <taxon>Nitrospirillum</taxon>
    </lineage>
</organism>
<keyword evidence="2" id="KW-1185">Reference proteome</keyword>
<dbReference type="EMBL" id="VITR01000009">
    <property type="protein sequence ID" value="TWB40642.1"/>
    <property type="molecule type" value="Genomic_DNA"/>
</dbReference>
<dbReference type="RefSeq" id="WP_145733849.1">
    <property type="nucleotide sequence ID" value="NZ_VITR01000009.1"/>
</dbReference>
<evidence type="ECO:0000313" key="2">
    <source>
        <dbReference type="Proteomes" id="UP000315751"/>
    </source>
</evidence>
<dbReference type="AlphaFoldDB" id="A0A560H2V6"/>
<sequence length="146" mass="16079">MFFNAAEFPIVRLSYDQGAAPTGYDAFDTFESLLDRETPFVIIGQGAGDGDAEHEHDAAQRKKIALWSKKNKPRLRAFVKAMVYIEPSATKRLAMKAFQMVSEKFWGYPMLVVASDAEALDKARELLHGPSHKAPAGAAAVQDYGT</sequence>
<protein>
    <submittedName>
        <fullName evidence="1">Uncharacterized protein</fullName>
    </submittedName>
</protein>
<accession>A0A560H2V6</accession>
<dbReference type="Proteomes" id="UP000315751">
    <property type="component" value="Unassembled WGS sequence"/>
</dbReference>
<dbReference type="OrthoDB" id="8905727at2"/>